<feature type="compositionally biased region" description="Pro residues" evidence="2">
    <location>
        <begin position="301"/>
        <end position="317"/>
    </location>
</feature>
<feature type="compositionally biased region" description="Acidic residues" evidence="2">
    <location>
        <begin position="695"/>
        <end position="712"/>
    </location>
</feature>
<dbReference type="AlphaFoldDB" id="A0A6G1KPP2"/>
<accession>A0A6G1KPP2</accession>
<dbReference type="Proteomes" id="UP000799428">
    <property type="component" value="Unassembled WGS sequence"/>
</dbReference>
<sequence length="766" mass="81607">MGTPCSRPPPPPLVEVTGPHNKILVPAGSAFTFHPPPELRGRRGPKIQPYYPVDPYSSYPDLPHGLYSPPPPYPFPSLDRRPRGPRRGGGGFPPGGAKFHNPYPEDSESSEQRERGGGFERVPQRMHMSREKRRAGPGPGPEFGRKTGLKGLRERGPGFDSPVGLSDVSPDSDISEMRNGRYPGGGGRRGSGGGRGMPMGGGNANAPELGRVGGGGYPGMQGDMMGGGGMPNGYGQPGMGGGMQPGMGGGMGMGGIPGGMQPGMAVYAPGGPPGLAGMPGGNMAHLYQQQQEPHPVMYQPQPQPQPQPPQPLQPPPRPQRHNAPPGHTAVPMGAFATSSSVQSPDPPPAARLNRGKHPDKRAGPQGQEWLEGDPFLDACFCTTNCNCRKGHRVVYRERMGDGQTAQGEVRYLVKDMLGRDCGDHSHGKDDERRKRQGGGGGAGWKNYGNGKEKRGDRDCESGNEAECRAARMEARQASKRMHESLENLNARLDGLTLQKGGGASTGPRVPMGMDAGMGMGNPAVGLPGQGFSPNARMQQYPGMAAAPGGGQPQMMGMAAQQMGGGMNQQGMRSLGMMPRGDINHRMGFGVPYGMDQGYSPSMHGMSAMMGGGPAYDRHRRRGVKERQPPGMDYGLPPRGPMRGRGGLRGGRGGKRRRNYYDINGEHDDEFQIHDEQGGGGEFGQYSDANNPDWTDMNDDEDEEEDDDDDDDEPRMGRRGSSGGRPGGRGRGGGRNIGRLMSERGGPGNRARQAHVRDGEDEDEFEQ</sequence>
<feature type="compositionally biased region" description="Basic and acidic residues" evidence="2">
    <location>
        <begin position="422"/>
        <end position="433"/>
    </location>
</feature>
<feature type="coiled-coil region" evidence="1">
    <location>
        <begin position="471"/>
        <end position="498"/>
    </location>
</feature>
<feature type="region of interest" description="Disordered" evidence="2">
    <location>
        <begin position="27"/>
        <end position="202"/>
    </location>
</feature>
<evidence type="ECO:0000256" key="1">
    <source>
        <dbReference type="SAM" id="Coils"/>
    </source>
</evidence>
<feature type="region of interest" description="Disordered" evidence="2">
    <location>
        <begin position="295"/>
        <end position="369"/>
    </location>
</feature>
<keyword evidence="1" id="KW-0175">Coiled coil</keyword>
<dbReference type="EMBL" id="MU005764">
    <property type="protein sequence ID" value="KAF2714780.1"/>
    <property type="molecule type" value="Genomic_DNA"/>
</dbReference>
<feature type="region of interest" description="Disordered" evidence="2">
    <location>
        <begin position="613"/>
        <end position="766"/>
    </location>
</feature>
<gene>
    <name evidence="3" type="ORF">K504DRAFT_445726</name>
</gene>
<protein>
    <submittedName>
        <fullName evidence="3">Uncharacterized protein</fullName>
    </submittedName>
</protein>
<evidence type="ECO:0000256" key="2">
    <source>
        <dbReference type="SAM" id="MobiDB-lite"/>
    </source>
</evidence>
<feature type="compositionally biased region" description="Low complexity" evidence="2">
    <location>
        <begin position="49"/>
        <end position="67"/>
    </location>
</feature>
<proteinExistence type="predicted"/>
<keyword evidence="4" id="KW-1185">Reference proteome</keyword>
<feature type="compositionally biased region" description="Basic and acidic residues" evidence="2">
    <location>
        <begin position="450"/>
        <end position="461"/>
    </location>
</feature>
<organism evidence="3 4">
    <name type="scientific">Pleomassaria siparia CBS 279.74</name>
    <dbReference type="NCBI Taxonomy" id="1314801"/>
    <lineage>
        <taxon>Eukaryota</taxon>
        <taxon>Fungi</taxon>
        <taxon>Dikarya</taxon>
        <taxon>Ascomycota</taxon>
        <taxon>Pezizomycotina</taxon>
        <taxon>Dothideomycetes</taxon>
        <taxon>Pleosporomycetidae</taxon>
        <taxon>Pleosporales</taxon>
        <taxon>Pleomassariaceae</taxon>
        <taxon>Pleomassaria</taxon>
    </lineage>
</organism>
<dbReference type="OrthoDB" id="3801350at2759"/>
<name>A0A6G1KPP2_9PLEO</name>
<evidence type="ECO:0000313" key="3">
    <source>
        <dbReference type="EMBL" id="KAF2714780.1"/>
    </source>
</evidence>
<evidence type="ECO:0000313" key="4">
    <source>
        <dbReference type="Proteomes" id="UP000799428"/>
    </source>
</evidence>
<feature type="compositionally biased region" description="Gly residues" evidence="2">
    <location>
        <begin position="182"/>
        <end position="202"/>
    </location>
</feature>
<feature type="compositionally biased region" description="Gly residues" evidence="2">
    <location>
        <begin position="719"/>
        <end position="735"/>
    </location>
</feature>
<feature type="region of interest" description="Disordered" evidence="2">
    <location>
        <begin position="422"/>
        <end position="461"/>
    </location>
</feature>
<reference evidence="3" key="1">
    <citation type="journal article" date="2020" name="Stud. Mycol.">
        <title>101 Dothideomycetes genomes: a test case for predicting lifestyles and emergence of pathogens.</title>
        <authorList>
            <person name="Haridas S."/>
            <person name="Albert R."/>
            <person name="Binder M."/>
            <person name="Bloem J."/>
            <person name="Labutti K."/>
            <person name="Salamov A."/>
            <person name="Andreopoulos B."/>
            <person name="Baker S."/>
            <person name="Barry K."/>
            <person name="Bills G."/>
            <person name="Bluhm B."/>
            <person name="Cannon C."/>
            <person name="Castanera R."/>
            <person name="Culley D."/>
            <person name="Daum C."/>
            <person name="Ezra D."/>
            <person name="Gonzalez J."/>
            <person name="Henrissat B."/>
            <person name="Kuo A."/>
            <person name="Liang C."/>
            <person name="Lipzen A."/>
            <person name="Lutzoni F."/>
            <person name="Magnuson J."/>
            <person name="Mondo S."/>
            <person name="Nolan M."/>
            <person name="Ohm R."/>
            <person name="Pangilinan J."/>
            <person name="Park H.-J."/>
            <person name="Ramirez L."/>
            <person name="Alfaro M."/>
            <person name="Sun H."/>
            <person name="Tritt A."/>
            <person name="Yoshinaga Y."/>
            <person name="Zwiers L.-H."/>
            <person name="Turgeon B."/>
            <person name="Goodwin S."/>
            <person name="Spatafora J."/>
            <person name="Crous P."/>
            <person name="Grigoriev I."/>
        </authorList>
    </citation>
    <scope>NUCLEOTIDE SEQUENCE</scope>
    <source>
        <strain evidence="3">CBS 279.74</strain>
    </source>
</reference>
<feature type="compositionally biased region" description="Basic and acidic residues" evidence="2">
    <location>
        <begin position="663"/>
        <end position="676"/>
    </location>
</feature>